<evidence type="ECO:0000313" key="10">
    <source>
        <dbReference type="Proteomes" id="UP001303889"/>
    </source>
</evidence>
<dbReference type="InterPro" id="IPR050529">
    <property type="entry name" value="CYP450_sterol_14alpha_dmase"/>
</dbReference>
<protein>
    <submittedName>
        <fullName evidence="9">Cytochrome P450</fullName>
    </submittedName>
</protein>
<sequence length="595" mass="65773">MDALTLSNHTAAGPTPHGFLRSINLSDSKTTARVVILLLPFPFLLHYLIGLALFHHAHLRPKTNQVPPTLPHLIPLLGSAIPFAFDCANFIRRATQYANTLVPVRLTLLASSIFLFQGRRTVAAVWKEPRLGSPILIYTFALQHVFGMPARALAAYRADNSGSHRRPHPASNVEERNRVDYLTHQILFRAFGGRGLQVAVERCVGILGRELGGVVPPGEEEWVEMGDLGGFVQMVLGTAVLEGLYGPALGRLSPGFLGDLWAFDRATPKFAKLMPRWLMPEAYRVRGRLLEGIRRWHDYARQHFHEAAVGEDGDADPYWGSEMVRSRQKVLMEVDGQDYEALAAADLGLIWASVTNVVPSTLMTALHIFRNPSLTTRLRSLLFSSGTVSPTTLKPDLTTLLHSTPPLLSSIYAETLRLHLQAYVTRSSPHADVTVGGWTLPRDKVCMVNTYAAHMDEGVWNTRGGRYPVGKFWEERFLVYPGVPGSGPLRPDIEKGPVKVEKKEGATKGEPTFSLEGLEGAWIPYGGGYAACPGRHFAKRIILYTTALLVGGYDIEILTDRLEMDDSCFGLGTQKPKHEVPFRIRRRKGGEGIVG</sequence>
<reference evidence="9" key="1">
    <citation type="journal article" date="2023" name="Mol. Phylogenet. Evol.">
        <title>Genome-scale phylogeny and comparative genomics of the fungal order Sordariales.</title>
        <authorList>
            <person name="Hensen N."/>
            <person name="Bonometti L."/>
            <person name="Westerberg I."/>
            <person name="Brannstrom I.O."/>
            <person name="Guillou S."/>
            <person name="Cros-Aarteil S."/>
            <person name="Calhoun S."/>
            <person name="Haridas S."/>
            <person name="Kuo A."/>
            <person name="Mondo S."/>
            <person name="Pangilinan J."/>
            <person name="Riley R."/>
            <person name="LaButti K."/>
            <person name="Andreopoulos B."/>
            <person name="Lipzen A."/>
            <person name="Chen C."/>
            <person name="Yan M."/>
            <person name="Daum C."/>
            <person name="Ng V."/>
            <person name="Clum A."/>
            <person name="Steindorff A."/>
            <person name="Ohm R.A."/>
            <person name="Martin F."/>
            <person name="Silar P."/>
            <person name="Natvig D.O."/>
            <person name="Lalanne C."/>
            <person name="Gautier V."/>
            <person name="Ament-Velasquez S.L."/>
            <person name="Kruys A."/>
            <person name="Hutchinson M.I."/>
            <person name="Powell A.J."/>
            <person name="Barry K."/>
            <person name="Miller A.N."/>
            <person name="Grigoriev I.V."/>
            <person name="Debuchy R."/>
            <person name="Gladieux P."/>
            <person name="Hiltunen Thoren M."/>
            <person name="Johannesson H."/>
        </authorList>
    </citation>
    <scope>NUCLEOTIDE SEQUENCE</scope>
    <source>
        <strain evidence="9">CBS 103.79</strain>
    </source>
</reference>
<dbReference type="PANTHER" id="PTHR24304:SF2">
    <property type="entry name" value="24-HYDROXYCHOLESTEROL 7-ALPHA-HYDROXYLASE"/>
    <property type="match status" value="1"/>
</dbReference>
<keyword evidence="8" id="KW-0472">Membrane</keyword>
<dbReference type="Gene3D" id="1.10.630.10">
    <property type="entry name" value="Cytochrome P450"/>
    <property type="match status" value="1"/>
</dbReference>
<keyword evidence="3 7" id="KW-0349">Heme</keyword>
<keyword evidence="8" id="KW-1133">Transmembrane helix</keyword>
<dbReference type="PANTHER" id="PTHR24304">
    <property type="entry name" value="CYTOCHROME P450 FAMILY 7"/>
    <property type="match status" value="1"/>
</dbReference>
<dbReference type="InterPro" id="IPR001128">
    <property type="entry name" value="Cyt_P450"/>
</dbReference>
<evidence type="ECO:0000256" key="6">
    <source>
        <dbReference type="ARBA" id="ARBA00023033"/>
    </source>
</evidence>
<dbReference type="AlphaFoldDB" id="A0AAN6RP84"/>
<dbReference type="EMBL" id="MU856037">
    <property type="protein sequence ID" value="KAK3897935.1"/>
    <property type="molecule type" value="Genomic_DNA"/>
</dbReference>
<accession>A0AAN6RP84</accession>
<gene>
    <name evidence="9" type="ORF">C8A05DRAFT_19395</name>
</gene>
<keyword evidence="6" id="KW-0503">Monooxygenase</keyword>
<dbReference type="SUPFAM" id="SSF48264">
    <property type="entry name" value="Cytochrome P450"/>
    <property type="match status" value="1"/>
</dbReference>
<evidence type="ECO:0000256" key="1">
    <source>
        <dbReference type="ARBA" id="ARBA00001971"/>
    </source>
</evidence>
<keyword evidence="5 7" id="KW-0408">Iron</keyword>
<organism evidence="9 10">
    <name type="scientific">Staphylotrichum tortipilum</name>
    <dbReference type="NCBI Taxonomy" id="2831512"/>
    <lineage>
        <taxon>Eukaryota</taxon>
        <taxon>Fungi</taxon>
        <taxon>Dikarya</taxon>
        <taxon>Ascomycota</taxon>
        <taxon>Pezizomycotina</taxon>
        <taxon>Sordariomycetes</taxon>
        <taxon>Sordariomycetidae</taxon>
        <taxon>Sordariales</taxon>
        <taxon>Chaetomiaceae</taxon>
        <taxon>Staphylotrichum</taxon>
    </lineage>
</organism>
<keyword evidence="6" id="KW-0560">Oxidoreductase</keyword>
<comment type="similarity">
    <text evidence="2">Belongs to the cytochrome P450 family.</text>
</comment>
<keyword evidence="4 7" id="KW-0479">Metal-binding</keyword>
<dbReference type="GO" id="GO:0016705">
    <property type="term" value="F:oxidoreductase activity, acting on paired donors, with incorporation or reduction of molecular oxygen"/>
    <property type="evidence" value="ECO:0007669"/>
    <property type="project" value="InterPro"/>
</dbReference>
<name>A0AAN6RP84_9PEZI</name>
<evidence type="ECO:0000256" key="4">
    <source>
        <dbReference type="ARBA" id="ARBA00022723"/>
    </source>
</evidence>
<dbReference type="GO" id="GO:0020037">
    <property type="term" value="F:heme binding"/>
    <property type="evidence" value="ECO:0007669"/>
    <property type="project" value="InterPro"/>
</dbReference>
<proteinExistence type="inferred from homology"/>
<feature type="binding site" description="axial binding residue" evidence="7">
    <location>
        <position position="532"/>
    </location>
    <ligand>
        <name>heme</name>
        <dbReference type="ChEBI" id="CHEBI:30413"/>
    </ligand>
    <ligandPart>
        <name>Fe</name>
        <dbReference type="ChEBI" id="CHEBI:18248"/>
    </ligandPart>
</feature>
<reference evidence="9" key="2">
    <citation type="submission" date="2023-05" db="EMBL/GenBank/DDBJ databases">
        <authorList>
            <consortium name="Lawrence Berkeley National Laboratory"/>
            <person name="Steindorff A."/>
            <person name="Hensen N."/>
            <person name="Bonometti L."/>
            <person name="Westerberg I."/>
            <person name="Brannstrom I.O."/>
            <person name="Guillou S."/>
            <person name="Cros-Aarteil S."/>
            <person name="Calhoun S."/>
            <person name="Haridas S."/>
            <person name="Kuo A."/>
            <person name="Mondo S."/>
            <person name="Pangilinan J."/>
            <person name="Riley R."/>
            <person name="Labutti K."/>
            <person name="Andreopoulos B."/>
            <person name="Lipzen A."/>
            <person name="Chen C."/>
            <person name="Yanf M."/>
            <person name="Daum C."/>
            <person name="Ng V."/>
            <person name="Clum A."/>
            <person name="Ohm R."/>
            <person name="Martin F."/>
            <person name="Silar P."/>
            <person name="Natvig D."/>
            <person name="Lalanne C."/>
            <person name="Gautier V."/>
            <person name="Ament-Velasquez S.L."/>
            <person name="Kruys A."/>
            <person name="Hutchinson M.I."/>
            <person name="Powell A.J."/>
            <person name="Barry K."/>
            <person name="Miller A.N."/>
            <person name="Grigoriev I.V."/>
            <person name="Debuchy R."/>
            <person name="Gladieux P."/>
            <person name="Thoren M.H."/>
            <person name="Johannesson H."/>
        </authorList>
    </citation>
    <scope>NUCLEOTIDE SEQUENCE</scope>
    <source>
        <strain evidence="9">CBS 103.79</strain>
    </source>
</reference>
<feature type="transmembrane region" description="Helical" evidence="8">
    <location>
        <begin position="34"/>
        <end position="53"/>
    </location>
</feature>
<dbReference type="Pfam" id="PF00067">
    <property type="entry name" value="p450"/>
    <property type="match status" value="1"/>
</dbReference>
<evidence type="ECO:0000256" key="5">
    <source>
        <dbReference type="ARBA" id="ARBA00023004"/>
    </source>
</evidence>
<dbReference type="Proteomes" id="UP001303889">
    <property type="component" value="Unassembled WGS sequence"/>
</dbReference>
<keyword evidence="8" id="KW-0812">Transmembrane</keyword>
<evidence type="ECO:0000256" key="8">
    <source>
        <dbReference type="SAM" id="Phobius"/>
    </source>
</evidence>
<evidence type="ECO:0000256" key="2">
    <source>
        <dbReference type="ARBA" id="ARBA00010617"/>
    </source>
</evidence>
<dbReference type="GO" id="GO:0008395">
    <property type="term" value="F:steroid hydroxylase activity"/>
    <property type="evidence" value="ECO:0007669"/>
    <property type="project" value="TreeGrafter"/>
</dbReference>
<evidence type="ECO:0000313" key="9">
    <source>
        <dbReference type="EMBL" id="KAK3897935.1"/>
    </source>
</evidence>
<comment type="caution">
    <text evidence="9">The sequence shown here is derived from an EMBL/GenBank/DDBJ whole genome shotgun (WGS) entry which is preliminary data.</text>
</comment>
<dbReference type="CDD" id="cd11040">
    <property type="entry name" value="CYP7_CYP8-like"/>
    <property type="match status" value="1"/>
</dbReference>
<keyword evidence="10" id="KW-1185">Reference proteome</keyword>
<dbReference type="GO" id="GO:0005506">
    <property type="term" value="F:iron ion binding"/>
    <property type="evidence" value="ECO:0007669"/>
    <property type="project" value="InterPro"/>
</dbReference>
<comment type="cofactor">
    <cofactor evidence="1 7">
        <name>heme</name>
        <dbReference type="ChEBI" id="CHEBI:30413"/>
    </cofactor>
</comment>
<dbReference type="PRINTS" id="PR00465">
    <property type="entry name" value="EP450IV"/>
</dbReference>
<evidence type="ECO:0000256" key="7">
    <source>
        <dbReference type="PIRSR" id="PIRSR602403-1"/>
    </source>
</evidence>
<dbReference type="InterPro" id="IPR002403">
    <property type="entry name" value="Cyt_P450_E_grp-IV"/>
</dbReference>
<dbReference type="InterPro" id="IPR036396">
    <property type="entry name" value="Cyt_P450_sf"/>
</dbReference>
<evidence type="ECO:0000256" key="3">
    <source>
        <dbReference type="ARBA" id="ARBA00022617"/>
    </source>
</evidence>